<dbReference type="AlphaFoldDB" id="A0A1L6MX27"/>
<keyword evidence="2" id="KW-1185">Reference proteome</keyword>
<evidence type="ECO:0000313" key="2">
    <source>
        <dbReference type="Proteomes" id="UP000185544"/>
    </source>
</evidence>
<dbReference type="KEGG" id="pabo:BCY86_04940"/>
<accession>A0A1L6MX27</accession>
<evidence type="ECO:0000313" key="1">
    <source>
        <dbReference type="EMBL" id="APS00097.1"/>
    </source>
</evidence>
<dbReference type="EMBL" id="CP016908">
    <property type="protein sequence ID" value="APS00097.1"/>
    <property type="molecule type" value="Genomic_DNA"/>
</dbReference>
<protein>
    <submittedName>
        <fullName evidence="1">Uncharacterized protein</fullName>
    </submittedName>
</protein>
<sequence length="74" mass="8183">MAFLISAALSSNLRSNQNRACTLPPVSMTGILACSQNSHTPEKMLAEQPYSRENKVRVSFLPHPTAPELTKITW</sequence>
<proteinExistence type="predicted"/>
<gene>
    <name evidence="1" type="ORF">BCY86_04940</name>
</gene>
<name>A0A1L6MX27_9BACT</name>
<reference evidence="1 2" key="1">
    <citation type="submission" date="2016-08" db="EMBL/GenBank/DDBJ databases">
        <title>Identification and validation of antigenic proteins from Pajaroellobacter abortibovis using de-novo genome sequence assembly and reverse vaccinology.</title>
        <authorList>
            <person name="Welly B.T."/>
            <person name="Miller M.R."/>
            <person name="Stott J.L."/>
            <person name="Blanchard M.T."/>
            <person name="Islas-Trejo A.D."/>
            <person name="O'Rourke S.M."/>
            <person name="Young A.E."/>
            <person name="Medrano J.F."/>
            <person name="Van Eenennaam A.L."/>
        </authorList>
    </citation>
    <scope>NUCLEOTIDE SEQUENCE [LARGE SCALE GENOMIC DNA]</scope>
    <source>
        <strain evidence="1 2">BTF92-0548A/99-0131</strain>
    </source>
</reference>
<dbReference type="Proteomes" id="UP000185544">
    <property type="component" value="Chromosome"/>
</dbReference>
<organism evidence="1 2">
    <name type="scientific">Pajaroellobacter abortibovis</name>
    <dbReference type="NCBI Taxonomy" id="1882918"/>
    <lineage>
        <taxon>Bacteria</taxon>
        <taxon>Pseudomonadati</taxon>
        <taxon>Myxococcota</taxon>
        <taxon>Polyangia</taxon>
        <taxon>Polyangiales</taxon>
        <taxon>Polyangiaceae</taxon>
    </lineage>
</organism>